<protein>
    <submittedName>
        <fullName evidence="10">Response regulator transcription factor</fullName>
    </submittedName>
</protein>
<dbReference type="GO" id="GO:0006355">
    <property type="term" value="P:regulation of DNA-templated transcription"/>
    <property type="evidence" value="ECO:0007669"/>
    <property type="project" value="InterPro"/>
</dbReference>
<keyword evidence="11" id="KW-1185">Reference proteome</keyword>
<dbReference type="Pfam" id="PF00072">
    <property type="entry name" value="Response_reg"/>
    <property type="match status" value="1"/>
</dbReference>
<evidence type="ECO:0000313" key="10">
    <source>
        <dbReference type="EMBL" id="MBD1379888.1"/>
    </source>
</evidence>
<feature type="domain" description="Response regulatory" evidence="8">
    <location>
        <begin position="11"/>
        <end position="125"/>
    </location>
</feature>
<dbReference type="GO" id="GO:0000976">
    <property type="term" value="F:transcription cis-regulatory region binding"/>
    <property type="evidence" value="ECO:0007669"/>
    <property type="project" value="TreeGrafter"/>
</dbReference>
<accession>A0A926NG58</accession>
<evidence type="ECO:0000256" key="3">
    <source>
        <dbReference type="ARBA" id="ARBA00023015"/>
    </source>
</evidence>
<keyword evidence="4 7" id="KW-0238">DNA-binding</keyword>
<dbReference type="PANTHER" id="PTHR48111">
    <property type="entry name" value="REGULATOR OF RPOS"/>
    <property type="match status" value="1"/>
</dbReference>
<feature type="modified residue" description="4-aspartylphosphate" evidence="6">
    <location>
        <position position="60"/>
    </location>
</feature>
<dbReference type="InterPro" id="IPR011006">
    <property type="entry name" value="CheY-like_superfamily"/>
</dbReference>
<dbReference type="Gene3D" id="6.10.250.690">
    <property type="match status" value="1"/>
</dbReference>
<evidence type="ECO:0000259" key="8">
    <source>
        <dbReference type="PROSITE" id="PS50110"/>
    </source>
</evidence>
<keyword evidence="1 6" id="KW-0597">Phosphoprotein</keyword>
<keyword evidence="2" id="KW-0902">Two-component regulatory system</keyword>
<dbReference type="Proteomes" id="UP000626844">
    <property type="component" value="Unassembled WGS sequence"/>
</dbReference>
<evidence type="ECO:0000256" key="4">
    <source>
        <dbReference type="ARBA" id="ARBA00023125"/>
    </source>
</evidence>
<dbReference type="EMBL" id="JACXAI010000006">
    <property type="protein sequence ID" value="MBD1379888.1"/>
    <property type="molecule type" value="Genomic_DNA"/>
</dbReference>
<evidence type="ECO:0000256" key="2">
    <source>
        <dbReference type="ARBA" id="ARBA00023012"/>
    </source>
</evidence>
<sequence>MIGDFEPVPNKVLIIEDETKIARIIKLELEHEGYKVETAETGITGLEKFSNEQWDLVLLDIMIPKLNGMEVLRRIRASGDMTPIILLTARDSIPDKVSGLDHGANDYITKPFQIEELLARIRACLRINQMMEKKADEQILTIADLKVDKKTRIVTRDSTNIELTPREFDLLIFLIQNQNQVLNREQILTHVWGFDYYGGTNVVDVYIMYLRKKIDDSFHSPLIHTVRRVGYVIKE</sequence>
<dbReference type="FunFam" id="1.10.10.10:FF:000005">
    <property type="entry name" value="Two-component system response regulator"/>
    <property type="match status" value="1"/>
</dbReference>
<dbReference type="InterPro" id="IPR036388">
    <property type="entry name" value="WH-like_DNA-bd_sf"/>
</dbReference>
<dbReference type="SUPFAM" id="SSF52172">
    <property type="entry name" value="CheY-like"/>
    <property type="match status" value="1"/>
</dbReference>
<evidence type="ECO:0000256" key="5">
    <source>
        <dbReference type="ARBA" id="ARBA00023163"/>
    </source>
</evidence>
<proteinExistence type="predicted"/>
<dbReference type="GO" id="GO:0005829">
    <property type="term" value="C:cytosol"/>
    <property type="evidence" value="ECO:0007669"/>
    <property type="project" value="TreeGrafter"/>
</dbReference>
<keyword evidence="5" id="KW-0804">Transcription</keyword>
<evidence type="ECO:0000256" key="1">
    <source>
        <dbReference type="ARBA" id="ARBA00022553"/>
    </source>
</evidence>
<keyword evidence="3" id="KW-0805">Transcription regulation</keyword>
<gene>
    <name evidence="10" type="ORF">IC621_06580</name>
</gene>
<evidence type="ECO:0000259" key="9">
    <source>
        <dbReference type="PROSITE" id="PS51755"/>
    </source>
</evidence>
<dbReference type="CDD" id="cd00383">
    <property type="entry name" value="trans_reg_C"/>
    <property type="match status" value="1"/>
</dbReference>
<dbReference type="PROSITE" id="PS51755">
    <property type="entry name" value="OMPR_PHOB"/>
    <property type="match status" value="1"/>
</dbReference>
<dbReference type="GO" id="GO:0032993">
    <property type="term" value="C:protein-DNA complex"/>
    <property type="evidence" value="ECO:0007669"/>
    <property type="project" value="TreeGrafter"/>
</dbReference>
<organism evidence="10 11">
    <name type="scientific">Metabacillus arenae</name>
    <dbReference type="NCBI Taxonomy" id="2771434"/>
    <lineage>
        <taxon>Bacteria</taxon>
        <taxon>Bacillati</taxon>
        <taxon>Bacillota</taxon>
        <taxon>Bacilli</taxon>
        <taxon>Bacillales</taxon>
        <taxon>Bacillaceae</taxon>
        <taxon>Metabacillus</taxon>
    </lineage>
</organism>
<dbReference type="SMART" id="SM00862">
    <property type="entry name" value="Trans_reg_C"/>
    <property type="match status" value="1"/>
</dbReference>
<dbReference type="RefSeq" id="WP_191157277.1">
    <property type="nucleotide sequence ID" value="NZ_JACXAI010000006.1"/>
</dbReference>
<feature type="DNA-binding region" description="OmpR/PhoB-type" evidence="7">
    <location>
        <begin position="137"/>
        <end position="235"/>
    </location>
</feature>
<evidence type="ECO:0000256" key="7">
    <source>
        <dbReference type="PROSITE-ProRule" id="PRU01091"/>
    </source>
</evidence>
<dbReference type="PANTHER" id="PTHR48111:SF22">
    <property type="entry name" value="REGULATOR OF RPOS"/>
    <property type="match status" value="1"/>
</dbReference>
<evidence type="ECO:0000256" key="6">
    <source>
        <dbReference type="PROSITE-ProRule" id="PRU00169"/>
    </source>
</evidence>
<dbReference type="InterPro" id="IPR039420">
    <property type="entry name" value="WalR-like"/>
</dbReference>
<dbReference type="AlphaFoldDB" id="A0A926NG58"/>
<name>A0A926NG58_9BACI</name>
<comment type="caution">
    <text evidence="10">The sequence shown here is derived from an EMBL/GenBank/DDBJ whole genome shotgun (WGS) entry which is preliminary data.</text>
</comment>
<dbReference type="InterPro" id="IPR001789">
    <property type="entry name" value="Sig_transdc_resp-reg_receiver"/>
</dbReference>
<dbReference type="Pfam" id="PF00486">
    <property type="entry name" value="Trans_reg_C"/>
    <property type="match status" value="1"/>
</dbReference>
<feature type="domain" description="OmpR/PhoB-type" evidence="9">
    <location>
        <begin position="137"/>
        <end position="235"/>
    </location>
</feature>
<dbReference type="GO" id="GO:0000156">
    <property type="term" value="F:phosphorelay response regulator activity"/>
    <property type="evidence" value="ECO:0007669"/>
    <property type="project" value="TreeGrafter"/>
</dbReference>
<reference evidence="10" key="1">
    <citation type="submission" date="2020-09" db="EMBL/GenBank/DDBJ databases">
        <title>A novel bacterium of genus Bacillus, isolated from South China Sea.</title>
        <authorList>
            <person name="Huang H."/>
            <person name="Mo K."/>
            <person name="Hu Y."/>
        </authorList>
    </citation>
    <scope>NUCLEOTIDE SEQUENCE</scope>
    <source>
        <strain evidence="10">IB182487</strain>
    </source>
</reference>
<dbReference type="InterPro" id="IPR001867">
    <property type="entry name" value="OmpR/PhoB-type_DNA-bd"/>
</dbReference>
<dbReference type="Gene3D" id="3.40.50.2300">
    <property type="match status" value="1"/>
</dbReference>
<evidence type="ECO:0000313" key="11">
    <source>
        <dbReference type="Proteomes" id="UP000626844"/>
    </source>
</evidence>
<dbReference type="Gene3D" id="1.10.10.10">
    <property type="entry name" value="Winged helix-like DNA-binding domain superfamily/Winged helix DNA-binding domain"/>
    <property type="match status" value="1"/>
</dbReference>
<dbReference type="SMART" id="SM00448">
    <property type="entry name" value="REC"/>
    <property type="match status" value="1"/>
</dbReference>
<dbReference type="PROSITE" id="PS50110">
    <property type="entry name" value="RESPONSE_REGULATORY"/>
    <property type="match status" value="1"/>
</dbReference>
<dbReference type="FunFam" id="3.40.50.2300:FF:000001">
    <property type="entry name" value="DNA-binding response regulator PhoB"/>
    <property type="match status" value="1"/>
</dbReference>